<dbReference type="PANTHER" id="PTHR35488:SF2">
    <property type="entry name" value="OS05G0358900 PROTEIN"/>
    <property type="match status" value="1"/>
</dbReference>
<dbReference type="AlphaFoldDB" id="W1P6W4"/>
<dbReference type="Gramene" id="ERN03331">
    <property type="protein sequence ID" value="ERN03331"/>
    <property type="gene ID" value="AMTR_s00003p00240400"/>
</dbReference>
<gene>
    <name evidence="1" type="ORF">AMTR_s00003p00240400</name>
</gene>
<dbReference type="Proteomes" id="UP000017836">
    <property type="component" value="Unassembled WGS sequence"/>
</dbReference>
<evidence type="ECO:0000313" key="1">
    <source>
        <dbReference type="EMBL" id="ERN03331.1"/>
    </source>
</evidence>
<organism evidence="1 2">
    <name type="scientific">Amborella trichopoda</name>
    <dbReference type="NCBI Taxonomy" id="13333"/>
    <lineage>
        <taxon>Eukaryota</taxon>
        <taxon>Viridiplantae</taxon>
        <taxon>Streptophyta</taxon>
        <taxon>Embryophyta</taxon>
        <taxon>Tracheophyta</taxon>
        <taxon>Spermatophyta</taxon>
        <taxon>Magnoliopsida</taxon>
        <taxon>Amborellales</taxon>
        <taxon>Amborellaceae</taxon>
        <taxon>Amborella</taxon>
    </lineage>
</organism>
<accession>W1P6W4</accession>
<dbReference type="EMBL" id="KI394358">
    <property type="protein sequence ID" value="ERN03331.1"/>
    <property type="molecule type" value="Genomic_DNA"/>
</dbReference>
<evidence type="ECO:0000313" key="2">
    <source>
        <dbReference type="Proteomes" id="UP000017836"/>
    </source>
</evidence>
<sequence>MTTKSPIFPMPEPQHYSDYGFDPQIDYFQVLEEAKKYKKEGRTFEAHELQVLKPLQRDDEKKSKKRWWKRSVFLFWKWKRSETVSFREENIGYSGGSTKNAVSGPVYGTEGWRTPCRSSRPSSGPLSEMVPELPYLNLKDLNYVQPRISTSTPIYLVT</sequence>
<keyword evidence="2" id="KW-1185">Reference proteome</keyword>
<dbReference type="OrthoDB" id="1913474at2759"/>
<dbReference type="PANTHER" id="PTHR35488">
    <property type="entry name" value="OS05G0358900 PROTEIN-RELATED"/>
    <property type="match status" value="1"/>
</dbReference>
<reference evidence="2" key="1">
    <citation type="journal article" date="2013" name="Science">
        <title>The Amborella genome and the evolution of flowering plants.</title>
        <authorList>
            <consortium name="Amborella Genome Project"/>
        </authorList>
    </citation>
    <scope>NUCLEOTIDE SEQUENCE [LARGE SCALE GENOMIC DNA]</scope>
</reference>
<dbReference type="KEGG" id="atr:18431468"/>
<dbReference type="OMA" id="FFKWKWI"/>
<protein>
    <submittedName>
        <fullName evidence="1">Uncharacterized protein</fullName>
    </submittedName>
</protein>
<dbReference type="HOGENOM" id="CLU_1430266_0_0_1"/>
<proteinExistence type="predicted"/>
<name>W1P6W4_AMBTC</name>
<dbReference type="eggNOG" id="ENOG502QQQX">
    <property type="taxonomic scope" value="Eukaryota"/>
</dbReference>